<comment type="subunit">
    <text evidence="2 4">Homodimer.</text>
</comment>
<name>A0A6A6KKQ7_HEVBR</name>
<dbReference type="Pfam" id="PF03018">
    <property type="entry name" value="Dirigent"/>
    <property type="match status" value="2"/>
</dbReference>
<comment type="subcellular location">
    <subcellularLocation>
        <location evidence="4">Secreted</location>
        <location evidence="4">Extracellular space</location>
        <location evidence="4">Apoplast</location>
    </subcellularLocation>
</comment>
<dbReference type="PANTHER" id="PTHR21495">
    <property type="entry name" value="NUCLEOPORIN-RELATED"/>
    <property type="match status" value="1"/>
</dbReference>
<protein>
    <recommendedName>
        <fullName evidence="4">Dirigent protein</fullName>
    </recommendedName>
</protein>
<dbReference type="Proteomes" id="UP000467840">
    <property type="component" value="Chromosome 8"/>
</dbReference>
<keyword evidence="5" id="KW-0472">Membrane</keyword>
<comment type="function">
    <text evidence="4">Dirigent proteins impart stereoselectivity on the phenoxy radical-coupling reaction, yielding optically active lignans from two molecules of coniferyl alcohol in the biosynthesis of lignans, flavonolignans, and alkaloids and thus plays a central role in plant secondary metabolism.</text>
</comment>
<dbReference type="InterPro" id="IPR044859">
    <property type="entry name" value="Allene_oxi_cyc_Dirigent"/>
</dbReference>
<dbReference type="GO" id="GO:0009699">
    <property type="term" value="P:phenylpropanoid biosynthetic process"/>
    <property type="evidence" value="ECO:0007669"/>
    <property type="project" value="UniProtKB-ARBA"/>
</dbReference>
<comment type="similarity">
    <text evidence="1 4">Belongs to the plant dirigent protein family.</text>
</comment>
<evidence type="ECO:0000313" key="6">
    <source>
        <dbReference type="EMBL" id="KAF2289520.1"/>
    </source>
</evidence>
<evidence type="ECO:0000256" key="2">
    <source>
        <dbReference type="ARBA" id="ARBA00011738"/>
    </source>
</evidence>
<organism evidence="6 7">
    <name type="scientific">Hevea brasiliensis</name>
    <name type="common">Para rubber tree</name>
    <name type="synonym">Siphonia brasiliensis</name>
    <dbReference type="NCBI Taxonomy" id="3981"/>
    <lineage>
        <taxon>Eukaryota</taxon>
        <taxon>Viridiplantae</taxon>
        <taxon>Streptophyta</taxon>
        <taxon>Embryophyta</taxon>
        <taxon>Tracheophyta</taxon>
        <taxon>Spermatophyta</taxon>
        <taxon>Magnoliopsida</taxon>
        <taxon>eudicotyledons</taxon>
        <taxon>Gunneridae</taxon>
        <taxon>Pentapetalae</taxon>
        <taxon>rosids</taxon>
        <taxon>fabids</taxon>
        <taxon>Malpighiales</taxon>
        <taxon>Euphorbiaceae</taxon>
        <taxon>Crotonoideae</taxon>
        <taxon>Micrandreae</taxon>
        <taxon>Hevea</taxon>
    </lineage>
</organism>
<dbReference type="InterPro" id="IPR004265">
    <property type="entry name" value="Dirigent"/>
</dbReference>
<dbReference type="GO" id="GO:0048046">
    <property type="term" value="C:apoplast"/>
    <property type="evidence" value="ECO:0007669"/>
    <property type="project" value="UniProtKB-SubCell"/>
</dbReference>
<reference evidence="6 7" key="1">
    <citation type="journal article" date="2020" name="Mol. Plant">
        <title>The Chromosome-Based Rubber Tree Genome Provides New Insights into Spurge Genome Evolution and Rubber Biosynthesis.</title>
        <authorList>
            <person name="Liu J."/>
            <person name="Shi C."/>
            <person name="Shi C.C."/>
            <person name="Li W."/>
            <person name="Zhang Q.J."/>
            <person name="Zhang Y."/>
            <person name="Li K."/>
            <person name="Lu H.F."/>
            <person name="Shi C."/>
            <person name="Zhu S.T."/>
            <person name="Xiao Z.Y."/>
            <person name="Nan H."/>
            <person name="Yue Y."/>
            <person name="Zhu X.G."/>
            <person name="Wu Y."/>
            <person name="Hong X.N."/>
            <person name="Fan G.Y."/>
            <person name="Tong Y."/>
            <person name="Zhang D."/>
            <person name="Mao C.L."/>
            <person name="Liu Y.L."/>
            <person name="Hao S.J."/>
            <person name="Liu W.Q."/>
            <person name="Lv M.Q."/>
            <person name="Zhang H.B."/>
            <person name="Liu Y."/>
            <person name="Hu-Tang G.R."/>
            <person name="Wang J.P."/>
            <person name="Wang J.H."/>
            <person name="Sun Y.H."/>
            <person name="Ni S.B."/>
            <person name="Chen W.B."/>
            <person name="Zhang X.C."/>
            <person name="Jiao Y.N."/>
            <person name="Eichler E.E."/>
            <person name="Li G.H."/>
            <person name="Liu X."/>
            <person name="Gao L.Z."/>
        </authorList>
    </citation>
    <scope>NUCLEOTIDE SEQUENCE [LARGE SCALE GENOMIC DNA]</scope>
    <source>
        <strain evidence="7">cv. GT1</strain>
        <tissue evidence="6">Leaf</tissue>
    </source>
</reference>
<evidence type="ECO:0000256" key="4">
    <source>
        <dbReference type="RuleBase" id="RU363099"/>
    </source>
</evidence>
<keyword evidence="5" id="KW-1133">Transmembrane helix</keyword>
<proteinExistence type="inferred from homology"/>
<sequence>MAKTPLGTLILTSDFLFLFIVYTFSLATAKSHHFSRTLSPTNLGLKKEKLSHLHFYFHDIVSGRNPSAIKVVLPPNNASSTGFGMVAMIDDPLTVKPESSKLVGRAQGIYASASQSEDGLLMVMNFAFMEGKYNGSGLSVLGRNVVLLTVREMPIIGGSGLFRFARGYVQARTHNYNPKTGMLLWSMMLKGHRPTAMGIAKAAIANSSVGFGMMMIADEPLTLKPHRSSKLVGRAQGIYASASQSEFDFLMVLSLTFMEGKYNGSSLSVLGRNPIVSGEREMPIVGGTVVFKFGGGYVKAKTYEYDNKTLNAVVEYNVCVLHH</sequence>
<dbReference type="EMBL" id="JAAGAX010000016">
    <property type="protein sequence ID" value="KAF2289520.1"/>
    <property type="molecule type" value="Genomic_DNA"/>
</dbReference>
<dbReference type="Gene3D" id="2.40.480.10">
    <property type="entry name" value="Allene oxide cyclase-like"/>
    <property type="match status" value="2"/>
</dbReference>
<comment type="caution">
    <text evidence="6">The sequence shown here is derived from an EMBL/GenBank/DDBJ whole genome shotgun (WGS) entry which is preliminary data.</text>
</comment>
<keyword evidence="7" id="KW-1185">Reference proteome</keyword>
<keyword evidence="5" id="KW-0812">Transmembrane</keyword>
<dbReference type="AlphaFoldDB" id="A0A6A6KKQ7"/>
<accession>A0A6A6KKQ7</accession>
<keyword evidence="3 4" id="KW-0964">Secreted</keyword>
<feature type="transmembrane region" description="Helical" evidence="5">
    <location>
        <begin position="6"/>
        <end position="27"/>
    </location>
</feature>
<keyword evidence="4" id="KW-0052">Apoplast</keyword>
<evidence type="ECO:0000313" key="7">
    <source>
        <dbReference type="Proteomes" id="UP000467840"/>
    </source>
</evidence>
<evidence type="ECO:0000256" key="1">
    <source>
        <dbReference type="ARBA" id="ARBA00010746"/>
    </source>
</evidence>
<evidence type="ECO:0000256" key="3">
    <source>
        <dbReference type="ARBA" id="ARBA00022525"/>
    </source>
</evidence>
<evidence type="ECO:0000256" key="5">
    <source>
        <dbReference type="SAM" id="Phobius"/>
    </source>
</evidence>
<gene>
    <name evidence="6" type="ORF">GH714_036807</name>
</gene>